<gene>
    <name evidence="5" type="ORF">SPARVUS_LOCUS12148851</name>
</gene>
<feature type="domain" description="SHSP" evidence="4">
    <location>
        <begin position="34"/>
        <end position="150"/>
    </location>
</feature>
<dbReference type="PANTHER" id="PTHR45640">
    <property type="entry name" value="HEAT SHOCK PROTEIN HSP-12.2-RELATED"/>
    <property type="match status" value="1"/>
</dbReference>
<dbReference type="Pfam" id="PF00011">
    <property type="entry name" value="HSP20"/>
    <property type="match status" value="1"/>
</dbReference>
<proteinExistence type="inferred from homology"/>
<dbReference type="SUPFAM" id="SSF49764">
    <property type="entry name" value="HSP20-like chaperones"/>
    <property type="match status" value="1"/>
</dbReference>
<dbReference type="PANTHER" id="PTHR45640:SF2">
    <property type="entry name" value="HEAT SHOCK PROTEIN BETA-11-RELATED"/>
    <property type="match status" value="1"/>
</dbReference>
<dbReference type="Gene3D" id="2.60.40.790">
    <property type="match status" value="1"/>
</dbReference>
<accession>A0ABN9FIU4</accession>
<dbReference type="PROSITE" id="PS01031">
    <property type="entry name" value="SHSP"/>
    <property type="match status" value="1"/>
</dbReference>
<dbReference type="Proteomes" id="UP001162483">
    <property type="component" value="Unassembled WGS sequence"/>
</dbReference>
<reference evidence="5" key="1">
    <citation type="submission" date="2023-05" db="EMBL/GenBank/DDBJ databases">
        <authorList>
            <person name="Stuckert A."/>
        </authorList>
    </citation>
    <scope>NUCLEOTIDE SEQUENCE</scope>
</reference>
<evidence type="ECO:0000313" key="6">
    <source>
        <dbReference type="Proteomes" id="UP001162483"/>
    </source>
</evidence>
<organism evidence="5 6">
    <name type="scientific">Staurois parvus</name>
    <dbReference type="NCBI Taxonomy" id="386267"/>
    <lineage>
        <taxon>Eukaryota</taxon>
        <taxon>Metazoa</taxon>
        <taxon>Chordata</taxon>
        <taxon>Craniata</taxon>
        <taxon>Vertebrata</taxon>
        <taxon>Euteleostomi</taxon>
        <taxon>Amphibia</taxon>
        <taxon>Batrachia</taxon>
        <taxon>Anura</taxon>
        <taxon>Neobatrachia</taxon>
        <taxon>Ranoidea</taxon>
        <taxon>Ranidae</taxon>
        <taxon>Staurois</taxon>
    </lineage>
</organism>
<name>A0ABN9FIU4_9NEOB</name>
<evidence type="ECO:0000256" key="3">
    <source>
        <dbReference type="RuleBase" id="RU003616"/>
    </source>
</evidence>
<comment type="similarity">
    <text evidence="2 3">Belongs to the small heat shock protein (HSP20) family.</text>
</comment>
<evidence type="ECO:0000313" key="5">
    <source>
        <dbReference type="EMBL" id="CAI9596935.1"/>
    </source>
</evidence>
<dbReference type="InterPro" id="IPR001436">
    <property type="entry name" value="Alpha-crystallin/sHSP_animal"/>
</dbReference>
<keyword evidence="6" id="KW-1185">Reference proteome</keyword>
<dbReference type="CDD" id="cd06481">
    <property type="entry name" value="ACD_HspB9_like"/>
    <property type="match status" value="1"/>
</dbReference>
<dbReference type="InterPro" id="IPR008978">
    <property type="entry name" value="HSP20-like_chaperone"/>
</dbReference>
<protein>
    <recommendedName>
        <fullName evidence="4">SHSP domain-containing protein</fullName>
    </recommendedName>
</protein>
<evidence type="ECO:0000256" key="1">
    <source>
        <dbReference type="ARBA" id="ARBA00023016"/>
    </source>
</evidence>
<comment type="caution">
    <text evidence="5">The sequence shown here is derived from an EMBL/GenBank/DDBJ whole genome shotgun (WGS) entry which is preliminary data.</text>
</comment>
<dbReference type="InterPro" id="IPR002068">
    <property type="entry name" value="A-crystallin/Hsp20_dom"/>
</dbReference>
<sequence>MQRMQNDVERRMQWMQGAYQIPPHHLNLGQRAIQNGPPATPREMLLSRRLNGNGNFELSLDVDQVPPEELTVKTEGRKLIVTGKHDKKREAEDGRIVHEHREWHREAELPEDVNPKDVLCSMSRDGRLHFQAPRLALPAAEHRIVPLHREIHIPIRMDSKWAIH</sequence>
<keyword evidence="1" id="KW-0346">Stress response</keyword>
<evidence type="ECO:0000259" key="4">
    <source>
        <dbReference type="PROSITE" id="PS01031"/>
    </source>
</evidence>
<dbReference type="EMBL" id="CATNWA010016987">
    <property type="protein sequence ID" value="CAI9596935.1"/>
    <property type="molecule type" value="Genomic_DNA"/>
</dbReference>
<evidence type="ECO:0000256" key="2">
    <source>
        <dbReference type="PROSITE-ProRule" id="PRU00285"/>
    </source>
</evidence>